<organism evidence="4 5">
    <name type="scientific">Cellulosimicrobium cellulans</name>
    <name type="common">Arthrobacter luteus</name>
    <dbReference type="NCBI Taxonomy" id="1710"/>
    <lineage>
        <taxon>Bacteria</taxon>
        <taxon>Bacillati</taxon>
        <taxon>Actinomycetota</taxon>
        <taxon>Actinomycetes</taxon>
        <taxon>Micrococcales</taxon>
        <taxon>Promicromonosporaceae</taxon>
        <taxon>Cellulosimicrobium</taxon>
    </lineage>
</organism>
<dbReference type="InterPro" id="IPR001434">
    <property type="entry name" value="OmcB-like_DUF11"/>
</dbReference>
<evidence type="ECO:0000256" key="1">
    <source>
        <dbReference type="SAM" id="MobiDB-lite"/>
    </source>
</evidence>
<name>A0A1Y0HYP6_CELCE</name>
<dbReference type="InterPro" id="IPR013320">
    <property type="entry name" value="ConA-like_dom_sf"/>
</dbReference>
<proteinExistence type="predicted"/>
<dbReference type="InterPro" id="IPR013783">
    <property type="entry name" value="Ig-like_fold"/>
</dbReference>
<dbReference type="SUPFAM" id="SSF49899">
    <property type="entry name" value="Concanavalin A-like lectins/glucanases"/>
    <property type="match status" value="1"/>
</dbReference>
<dbReference type="KEGG" id="cceu:CBR64_13870"/>
<keyword evidence="2" id="KW-0812">Transmembrane</keyword>
<gene>
    <name evidence="4" type="ORF">CBR64_13870</name>
</gene>
<feature type="domain" description="DUF11" evidence="3">
    <location>
        <begin position="444"/>
        <end position="563"/>
    </location>
</feature>
<dbReference type="NCBIfam" id="TIGR01451">
    <property type="entry name" value="B_ant_repeat"/>
    <property type="match status" value="3"/>
</dbReference>
<dbReference type="InterPro" id="IPR047589">
    <property type="entry name" value="DUF11_rpt"/>
</dbReference>
<protein>
    <recommendedName>
        <fullName evidence="3">DUF11 domain-containing protein</fullName>
    </recommendedName>
</protein>
<keyword evidence="2" id="KW-0472">Membrane</keyword>
<dbReference type="InterPro" id="IPR051172">
    <property type="entry name" value="Chlamydia_OmcB"/>
</dbReference>
<feature type="region of interest" description="Disordered" evidence="1">
    <location>
        <begin position="1"/>
        <end position="26"/>
    </location>
</feature>
<dbReference type="Pfam" id="PF01345">
    <property type="entry name" value="DUF11"/>
    <property type="match status" value="3"/>
</dbReference>
<dbReference type="OrthoDB" id="5024153at2"/>
<dbReference type="PANTHER" id="PTHR34819">
    <property type="entry name" value="LARGE CYSTEINE-RICH PERIPLASMIC PROTEIN OMCB"/>
    <property type="match status" value="1"/>
</dbReference>
<evidence type="ECO:0000256" key="2">
    <source>
        <dbReference type="SAM" id="Phobius"/>
    </source>
</evidence>
<feature type="transmembrane region" description="Helical" evidence="2">
    <location>
        <begin position="726"/>
        <end position="745"/>
    </location>
</feature>
<dbReference type="PROSITE" id="PS51318">
    <property type="entry name" value="TAT"/>
    <property type="match status" value="1"/>
</dbReference>
<dbReference type="Gene3D" id="2.60.40.10">
    <property type="entry name" value="Immunoglobulins"/>
    <property type="match status" value="2"/>
</dbReference>
<dbReference type="InterPro" id="IPR006311">
    <property type="entry name" value="TAT_signal"/>
</dbReference>
<dbReference type="GO" id="GO:0005975">
    <property type="term" value="P:carbohydrate metabolic process"/>
    <property type="evidence" value="ECO:0007669"/>
    <property type="project" value="UniProtKB-ARBA"/>
</dbReference>
<feature type="domain" description="DUF11" evidence="3">
    <location>
        <begin position="309"/>
        <end position="437"/>
    </location>
</feature>
<dbReference type="Proteomes" id="UP000196228">
    <property type="component" value="Chromosome"/>
</dbReference>
<feature type="domain" description="DUF11" evidence="3">
    <location>
        <begin position="572"/>
        <end position="674"/>
    </location>
</feature>
<accession>A0A1Y0HYP6</accession>
<dbReference type="Gene3D" id="2.60.120.200">
    <property type="match status" value="1"/>
</dbReference>
<dbReference type="AlphaFoldDB" id="A0A1Y0HYP6"/>
<keyword evidence="2" id="KW-1133">Transmembrane helix</keyword>
<evidence type="ECO:0000313" key="5">
    <source>
        <dbReference type="Proteomes" id="UP000196228"/>
    </source>
</evidence>
<dbReference type="PANTHER" id="PTHR34819:SF3">
    <property type="entry name" value="CELL SURFACE PROTEIN"/>
    <property type="match status" value="1"/>
</dbReference>
<dbReference type="EMBL" id="CP021383">
    <property type="protein sequence ID" value="ARU52384.1"/>
    <property type="molecule type" value="Genomic_DNA"/>
</dbReference>
<evidence type="ECO:0000259" key="3">
    <source>
        <dbReference type="Pfam" id="PF01345"/>
    </source>
</evidence>
<reference evidence="4 5" key="1">
    <citation type="submission" date="2017-05" db="EMBL/GenBank/DDBJ databases">
        <authorList>
            <person name="Song R."/>
            <person name="Chenine A.L."/>
            <person name="Ruprecht R.M."/>
        </authorList>
    </citation>
    <scope>NUCLEOTIDE SEQUENCE [LARGE SCALE GENOMIC DNA]</scope>
    <source>
        <strain evidence="4 5">PSBB019</strain>
    </source>
</reference>
<evidence type="ECO:0000313" key="4">
    <source>
        <dbReference type="EMBL" id="ARU52384.1"/>
    </source>
</evidence>
<sequence>MGARGTRRTTGRRRGRRPRGAPLTHRARRHRLRFAAAAMLVLAAGAVAAPAAAADFPIEEPFGSTTPNDPAWVPFGEATLTGEGDGWLRLTDVDQTNGGFGGYVLDSAFPTDLGVAVEFEYATWGGQELGGNRGDGFSFFLMDGSFPAAVGGDGGSLGYTFLQGGYAGVGFDEFGNFSAGVGGPGPQPGFVSVRGSYAAATPWDYLTGAPGPGGTVETVPPGGGDPSRAFVRTVRAVVTPAPSTDLLSVWSDSGPGTPLEPLISQFDIGGAAGQPALPATFKLGFGASTGGATNYHEIRNLRVVVPTVLTVEKTTSTPVVESGGQVSYQLEVTNGYVNDVVGARVVDTVPAGLTDVTWTCTASGGAACGAASGSGNAIDTTVDLPRLTGPTPTASAVLTVTGTAPFVDAQTVLTNTAEVVAPPDREDLTDNTSTVDVTVLPAADLAVAKELTSPSPLVLGDPVEYVVDVTNAGPGGARGVVLADVLPAAIDPASVVAEGCTLEGTTLVCPVGPLAAGAGASFTITGTVGPDPATCSAGDVVQRARVTSTSGDPDPSNDVAEVATPCVVPVALSVTKTGPAQVTGGEELRWEVVVTNDGPAAAPGTVVEDAVPDAVTGVSWTCSVSDGSACDAPSGTGNDVSTTATVPAGGTATVVVTGTAPPAGGTVTNTATVEPCAACVDGGDGLHEATATTTVTAVPVPGPVPAPGPLQPGTSGPGLATTGVDVVAASAAALVAVALGTGLALHGSRARRRT</sequence>